<dbReference type="AlphaFoldDB" id="A0A9P9KG21"/>
<dbReference type="EMBL" id="JAGMUX010000006">
    <property type="protein sequence ID" value="KAH7255911.1"/>
    <property type="molecule type" value="Genomic_DNA"/>
</dbReference>
<dbReference type="OrthoDB" id="360540at2759"/>
<protein>
    <recommendedName>
        <fullName evidence="3">Cell division cycle protein 123</fullName>
    </recommendedName>
</protein>
<dbReference type="GeneID" id="70219972"/>
<dbReference type="Proteomes" id="UP000720189">
    <property type="component" value="Unassembled WGS sequence"/>
</dbReference>
<organism evidence="1 2">
    <name type="scientific">Fusarium redolens</name>
    <dbReference type="NCBI Taxonomy" id="48865"/>
    <lineage>
        <taxon>Eukaryota</taxon>
        <taxon>Fungi</taxon>
        <taxon>Dikarya</taxon>
        <taxon>Ascomycota</taxon>
        <taxon>Pezizomycotina</taxon>
        <taxon>Sordariomycetes</taxon>
        <taxon>Hypocreomycetidae</taxon>
        <taxon>Hypocreales</taxon>
        <taxon>Nectriaceae</taxon>
        <taxon>Fusarium</taxon>
        <taxon>Fusarium redolens species complex</taxon>
    </lineage>
</organism>
<name>A0A9P9KG21_FUSRE</name>
<evidence type="ECO:0000313" key="1">
    <source>
        <dbReference type="EMBL" id="KAH7255911.1"/>
    </source>
</evidence>
<dbReference type="RefSeq" id="XP_046051480.1">
    <property type="nucleotide sequence ID" value="XM_046190018.1"/>
</dbReference>
<sequence length="341" mass="38935">MHLAQTNYEEVESDCQNVPPTKFNTCFHTVEEIPVHGSTNHLSRPSEAPYSFERWLPLVLKTRKLDPKAAQIVKLTRAEAKLVVAASGTSIITGEHNRAYQEDIQEEIIPHLSSLEFPAEGLFMRLDRCSPKDGCQAVPVIRLITSQRARNEISKSLEEGNPTVDLTFLPFNKRMGSEKEYRVYCAPETVAISAVSQYCWHKPWRFDREELENQTRVVDQIWEGIQKIHKSILHDLDPNDRLDQLLSKQGLPFDVFYDETDETSQLVELNVFGARSGCGSCLFHWINDWDQLYGHCERVEFRVTRGNKKHTGVDVVTATSLDGWTKPFGPQDLMLVPPARV</sequence>
<accession>A0A9P9KG21</accession>
<reference evidence="1" key="1">
    <citation type="journal article" date="2021" name="Nat. Commun.">
        <title>Genetic determinants of endophytism in the Arabidopsis root mycobiome.</title>
        <authorList>
            <person name="Mesny F."/>
            <person name="Miyauchi S."/>
            <person name="Thiergart T."/>
            <person name="Pickel B."/>
            <person name="Atanasova L."/>
            <person name="Karlsson M."/>
            <person name="Huettel B."/>
            <person name="Barry K.W."/>
            <person name="Haridas S."/>
            <person name="Chen C."/>
            <person name="Bauer D."/>
            <person name="Andreopoulos W."/>
            <person name="Pangilinan J."/>
            <person name="LaButti K."/>
            <person name="Riley R."/>
            <person name="Lipzen A."/>
            <person name="Clum A."/>
            <person name="Drula E."/>
            <person name="Henrissat B."/>
            <person name="Kohler A."/>
            <person name="Grigoriev I.V."/>
            <person name="Martin F.M."/>
            <person name="Hacquard S."/>
        </authorList>
    </citation>
    <scope>NUCLEOTIDE SEQUENCE</scope>
    <source>
        <strain evidence="1">MPI-CAGE-AT-0023</strain>
    </source>
</reference>
<evidence type="ECO:0000313" key="2">
    <source>
        <dbReference type="Proteomes" id="UP000720189"/>
    </source>
</evidence>
<gene>
    <name evidence="1" type="ORF">BKA55DRAFT_538277</name>
</gene>
<comment type="caution">
    <text evidence="1">The sequence shown here is derived from an EMBL/GenBank/DDBJ whole genome shotgun (WGS) entry which is preliminary data.</text>
</comment>
<proteinExistence type="predicted"/>
<keyword evidence="2" id="KW-1185">Reference proteome</keyword>
<evidence type="ECO:0008006" key="3">
    <source>
        <dbReference type="Google" id="ProtNLM"/>
    </source>
</evidence>